<keyword evidence="4" id="KW-0378">Hydrolase</keyword>
<evidence type="ECO:0000259" key="3">
    <source>
        <dbReference type="PROSITE" id="PS51832"/>
    </source>
</evidence>
<dbReference type="Pfam" id="PF13487">
    <property type="entry name" value="HD_5"/>
    <property type="match status" value="1"/>
</dbReference>
<dbReference type="GO" id="GO:0016787">
    <property type="term" value="F:hydrolase activity"/>
    <property type="evidence" value="ECO:0007669"/>
    <property type="project" value="UniProtKB-KW"/>
</dbReference>
<dbReference type="PROSITE" id="PS51832">
    <property type="entry name" value="HD_GYP"/>
    <property type="match status" value="1"/>
</dbReference>
<dbReference type="EMBL" id="OW150024">
    <property type="protein sequence ID" value="CAH2032492.1"/>
    <property type="molecule type" value="Genomic_DNA"/>
</dbReference>
<keyword evidence="5" id="KW-1185">Reference proteome</keyword>
<organism evidence="4 5">
    <name type="scientific">Trichlorobacter ammonificans</name>
    <dbReference type="NCBI Taxonomy" id="2916410"/>
    <lineage>
        <taxon>Bacteria</taxon>
        <taxon>Pseudomonadati</taxon>
        <taxon>Thermodesulfobacteriota</taxon>
        <taxon>Desulfuromonadia</taxon>
        <taxon>Geobacterales</taxon>
        <taxon>Geobacteraceae</taxon>
        <taxon>Trichlorobacter</taxon>
    </lineage>
</organism>
<dbReference type="PANTHER" id="PTHR45228">
    <property type="entry name" value="CYCLIC DI-GMP PHOSPHODIESTERASE TM_0186-RELATED"/>
    <property type="match status" value="1"/>
</dbReference>
<dbReference type="SMART" id="SM00448">
    <property type="entry name" value="REC"/>
    <property type="match status" value="1"/>
</dbReference>
<evidence type="ECO:0000313" key="4">
    <source>
        <dbReference type="EMBL" id="CAH2032492.1"/>
    </source>
</evidence>
<evidence type="ECO:0000259" key="2">
    <source>
        <dbReference type="PROSITE" id="PS50110"/>
    </source>
</evidence>
<dbReference type="SUPFAM" id="SSF52172">
    <property type="entry name" value="CheY-like"/>
    <property type="match status" value="1"/>
</dbReference>
<dbReference type="EC" id="3.1.4.-" evidence="4"/>
<reference evidence="4 5" key="1">
    <citation type="submission" date="2022-03" db="EMBL/GenBank/DDBJ databases">
        <authorList>
            <person name="Koch H."/>
        </authorList>
    </citation>
    <scope>NUCLEOTIDE SEQUENCE [LARGE SCALE GENOMIC DNA]</scope>
    <source>
        <strain evidence="4 5">G1</strain>
    </source>
</reference>
<sequence length="363" mass="41274">MDVERLQASQQLQKAKIMVVDDDPTTLALLNTLLVVHGNEVVVFPTGSIALSALRNYLPDLILLATNIVDTDAYLFCRQLKQDIRLRDIPVIMLSDDPDPANKMRAFHLGAVDFITKPFHFEELRARIAVFLNLCMLEGKLKFQQMVEKKVREISDAQQATIFALAKLAEQRDEDTGAHLERVREFCRLLAIRLGDGSPYSHYITPEFVDCIQHASPLHDIGKVAIPDRILLKPGPLTQDEFEIMKSHTVLGAENLQQVYNLYCGNTFIGMGIEIALYHHERWNGTGYPDGLVGRNIPLPARIMAVADFYDALRSDRCYRKGYGHEKVRMMLLEGDGTHFDPELVKAFLSLEEQFQDIHHEYI</sequence>
<evidence type="ECO:0000313" key="5">
    <source>
        <dbReference type="Proteomes" id="UP001295463"/>
    </source>
</evidence>
<dbReference type="InterPro" id="IPR052020">
    <property type="entry name" value="Cyclic_di-GMP/3'3'-cGAMP_PDE"/>
</dbReference>
<dbReference type="RefSeq" id="WP_305733239.1">
    <property type="nucleotide sequence ID" value="NZ_OW150024.1"/>
</dbReference>
<dbReference type="Gene3D" id="1.10.3210.10">
    <property type="entry name" value="Hypothetical protein af1432"/>
    <property type="match status" value="1"/>
</dbReference>
<protein>
    <submittedName>
        <fullName evidence="4">Cyclic di-GMP phosphodiesterase VC_1348</fullName>
        <ecNumber evidence="4">3.1.4.-</ecNumber>
    </submittedName>
</protein>
<dbReference type="Gene3D" id="3.40.50.2300">
    <property type="match status" value="1"/>
</dbReference>
<gene>
    <name evidence="4" type="ORF">GEAMG1_2656</name>
</gene>
<dbReference type="InterPro" id="IPR001789">
    <property type="entry name" value="Sig_transdc_resp-reg_receiver"/>
</dbReference>
<dbReference type="Pfam" id="PF00072">
    <property type="entry name" value="Response_reg"/>
    <property type="match status" value="1"/>
</dbReference>
<dbReference type="SMART" id="SM00471">
    <property type="entry name" value="HDc"/>
    <property type="match status" value="1"/>
</dbReference>
<dbReference type="PROSITE" id="PS50110">
    <property type="entry name" value="RESPONSE_REGULATORY"/>
    <property type="match status" value="1"/>
</dbReference>
<feature type="domain" description="HD-GYP" evidence="3">
    <location>
        <begin position="154"/>
        <end position="363"/>
    </location>
</feature>
<dbReference type="SUPFAM" id="SSF109604">
    <property type="entry name" value="HD-domain/PDEase-like"/>
    <property type="match status" value="1"/>
</dbReference>
<name>A0ABM9DB94_9BACT</name>
<accession>A0ABM9DB94</accession>
<comment type="caution">
    <text evidence="1">Lacks conserved residue(s) required for the propagation of feature annotation.</text>
</comment>
<dbReference type="Proteomes" id="UP001295463">
    <property type="component" value="Chromosome"/>
</dbReference>
<dbReference type="InterPro" id="IPR037522">
    <property type="entry name" value="HD_GYP_dom"/>
</dbReference>
<dbReference type="InterPro" id="IPR003607">
    <property type="entry name" value="HD/PDEase_dom"/>
</dbReference>
<proteinExistence type="predicted"/>
<evidence type="ECO:0000256" key="1">
    <source>
        <dbReference type="PROSITE-ProRule" id="PRU00169"/>
    </source>
</evidence>
<feature type="domain" description="Response regulatory" evidence="2">
    <location>
        <begin position="16"/>
        <end position="132"/>
    </location>
</feature>
<dbReference type="PANTHER" id="PTHR45228:SF8">
    <property type="entry name" value="TWO-COMPONENT RESPONSE REGULATOR-RELATED"/>
    <property type="match status" value="1"/>
</dbReference>
<dbReference type="InterPro" id="IPR011006">
    <property type="entry name" value="CheY-like_superfamily"/>
</dbReference>
<dbReference type="CDD" id="cd00077">
    <property type="entry name" value="HDc"/>
    <property type="match status" value="1"/>
</dbReference>